<protein>
    <submittedName>
        <fullName evidence="1">Uncharacterized protein</fullName>
    </submittedName>
</protein>
<dbReference type="Gene3D" id="2.60.270.50">
    <property type="match status" value="1"/>
</dbReference>
<name>A0ABW7F1X6_9BURK</name>
<dbReference type="Proteomes" id="UP001606210">
    <property type="component" value="Unassembled WGS sequence"/>
</dbReference>
<dbReference type="RefSeq" id="WP_394478119.1">
    <property type="nucleotide sequence ID" value="NZ_JBIGHV010000003.1"/>
</dbReference>
<sequence>MSAQTRSCSVVVTNQLAETITLVGWSGTNPADRGIWQVQMPTSIAPGASGTGLLVPTDDSSGTYGWVTYCRASDPTHPITFTFQCPKTHSNEAGYSTQSAGLAIPFTTVVDGISYVNSCPSQGRPLTVNYTIGYRIQSLIAISGAYPLIDTDGVTMVPTVMYSAPSVSSSGTVTPAVQNPAMFITPAQTSVFAMVIMNDVLTQGGYSVMAKASQDAQINYTSEPVPASANHVTSVDLVFTPQLQFDGVAFNVNDILNVSLLDAKENSLAEAACAVEIYYPLASPANCWPTGVWVLFLRALFGASGVTWPATAAQACQNVVTLCYNGFNGQYKYTYYALHNYGDSGNFALADLLSNSYTQLCSRLGPTLDCVDQANFVACALSALGIECYMYQTIDCQFIAQDSPLGLVQGQYPFYTQQTKTPMPGPGSCVNFWWPVNPLNPPPAFQGHNIGGVQIEGELYFLDACLGPYSGPAQGYLDLFSAPQPSFYPSPTAENLIKFVTLCTPRPPWSASSGASLEP</sequence>
<comment type="caution">
    <text evidence="1">The sequence shown here is derived from an EMBL/GenBank/DDBJ whole genome shotgun (WGS) entry which is preliminary data.</text>
</comment>
<reference evidence="1 2" key="1">
    <citation type="submission" date="2024-08" db="EMBL/GenBank/DDBJ databases">
        <authorList>
            <person name="Lu H."/>
        </authorList>
    </citation>
    <scope>NUCLEOTIDE SEQUENCE [LARGE SCALE GENOMIC DNA]</scope>
    <source>
        <strain evidence="1 2">LYH14W</strain>
    </source>
</reference>
<gene>
    <name evidence="1" type="ORF">ACG00Y_09290</name>
</gene>
<organism evidence="1 2">
    <name type="scientific">Pelomonas parva</name>
    <dbReference type="NCBI Taxonomy" id="3299032"/>
    <lineage>
        <taxon>Bacteria</taxon>
        <taxon>Pseudomonadati</taxon>
        <taxon>Pseudomonadota</taxon>
        <taxon>Betaproteobacteria</taxon>
        <taxon>Burkholderiales</taxon>
        <taxon>Sphaerotilaceae</taxon>
        <taxon>Roseateles</taxon>
    </lineage>
</organism>
<evidence type="ECO:0000313" key="1">
    <source>
        <dbReference type="EMBL" id="MFG6430104.1"/>
    </source>
</evidence>
<keyword evidence="2" id="KW-1185">Reference proteome</keyword>
<accession>A0ABW7F1X6</accession>
<dbReference type="EMBL" id="JBIGHV010000003">
    <property type="protein sequence ID" value="MFG6430104.1"/>
    <property type="molecule type" value="Genomic_DNA"/>
</dbReference>
<proteinExistence type="predicted"/>
<evidence type="ECO:0000313" key="2">
    <source>
        <dbReference type="Proteomes" id="UP001606210"/>
    </source>
</evidence>